<dbReference type="FunFam" id="1.20.58.60:FF:000118">
    <property type="entry name" value="Dystrophin"/>
    <property type="match status" value="1"/>
</dbReference>
<feature type="coiled-coil region" evidence="3">
    <location>
        <begin position="250"/>
        <end position="299"/>
    </location>
</feature>
<gene>
    <name evidence="5" type="ORF">SUZIE_170905</name>
</gene>
<keyword evidence="2" id="KW-0009">Actin-binding</keyword>
<keyword evidence="3" id="KW-0175">Coiled coil</keyword>
<dbReference type="Proteomes" id="UP001166674">
    <property type="component" value="Unassembled WGS sequence"/>
</dbReference>
<evidence type="ECO:0000313" key="6">
    <source>
        <dbReference type="Proteomes" id="UP001166674"/>
    </source>
</evidence>
<evidence type="ECO:0000313" key="5">
    <source>
        <dbReference type="EMBL" id="MBZ3883031.1"/>
    </source>
</evidence>
<feature type="region of interest" description="Disordered" evidence="4">
    <location>
        <begin position="103"/>
        <end position="124"/>
    </location>
</feature>
<dbReference type="GO" id="GO:0043226">
    <property type="term" value="C:organelle"/>
    <property type="evidence" value="ECO:0007669"/>
    <property type="project" value="UniProtKB-ARBA"/>
</dbReference>
<dbReference type="GO" id="GO:0003779">
    <property type="term" value="F:actin binding"/>
    <property type="evidence" value="ECO:0007669"/>
    <property type="project" value="UniProtKB-KW"/>
</dbReference>
<dbReference type="SUPFAM" id="SSF46966">
    <property type="entry name" value="Spectrin repeat"/>
    <property type="match status" value="6"/>
</dbReference>
<evidence type="ECO:0000256" key="4">
    <source>
        <dbReference type="SAM" id="MobiDB-lite"/>
    </source>
</evidence>
<name>A0AA41N3J0_SCICA</name>
<evidence type="ECO:0000256" key="3">
    <source>
        <dbReference type="SAM" id="Coils"/>
    </source>
</evidence>
<accession>A0AA41N3J0</accession>
<protein>
    <submittedName>
        <fullName evidence="5">Dystrophin</fullName>
    </submittedName>
</protein>
<sequence length="1147" mass="132719">MCGVNVLTDVATTYPDKKSILMYITSLFQVLPQQVSTEAIQEVEMLPRPSKVTREEHFELHHQMHYSQQITVSLAQGYERTSSSPKPRFKSYAYTQAAYVTTSDPTRSPFPSQHLEASEDKSVGSSLMETEVNLDSYQTALEEVLSWLLSAEDTLQAQGEISNDVEEVKEQFHTHEGFMMDLTSHQGRVGNVLQLGSQLIGAGKLSEDEETEVQEQMNLLNSRWECLRVASMEKQSNLHKVLMDLQNQKLKELNDWLTKTEERTKKMEKEPLGPDLEDLKRQVQQHKVLQEDLEQEQVRVNSLTHMVVVVDESSGDHATAALEEQLKVLGDRWANICRWTEDRWVLLQDILLKWQRFTEEQVLKTDLEKKRQTMDKLSSLHQDLLSTLKNKSVTQKMEAWMENFAQRWDNLVQKLEKSSAQISQTVITTQPSLTQTTVMETVTMVTTREQILVKHAQEELPPPPPQKKRQIIVDSEIRKRLDVDITELHSWITRSEAVLQSPEFAIYRKEGNFSDLKEKVNVEGVNADSIKQASEQLNSRWIEFCQLLSERLNWLEYQNNIITFYNQLQQLEQMTTTAENWLKTQPTTTSEPTAIKSQLKICKDEVNRLSALQPQIERLKIQSIALKEKGQGPMFLDADFVAFTNHFNQVFADVQAREKELQTIFDTLPPMRYQETMSTIRTWIQQSETKLAIPQLSVTEYEIMEQRLGELQALKSSLKEQESGLNYLSTTVKEISKKAPSEISQKYQSEFEEIEGRWKKLSLQLVEHCQKLEEQMNKLRKIQNHIKTLKKWMAEVDVFLKEEWPALGDSEILKKQLKQCRLLVNDIQTIQPSLNSVNEGGQKIKNEAEPEFASRLETELKELNTQWDHMCRQVYARKEALKGGLDKTVSLQKDLSEMHEWMTQAEEEYLERDFEYKTPDELQTAVEEMKRAKEEAQQKESKVKLLTESVNSVIAQAPPAAQEALKKELDTLTTNYQWLCTRLNGKCKTLEEVWACWHELLSYLEKANKWLNEVELKLKTTENVPGGAEELSEVLESLENLMQHSEDNPNQIRILAQTLTDGGVMDELINEELETFNSRWRELHEEAVRRQKLLEQSIQSAQEIEKSLHLIQESLAFIDKQLAAYIADKVDAAQMPQEAQASTTKWE</sequence>
<dbReference type="Gene3D" id="1.20.58.60">
    <property type="match status" value="6"/>
</dbReference>
<reference evidence="5" key="1">
    <citation type="submission" date="2020-03" db="EMBL/GenBank/DDBJ databases">
        <title>Studies in the Genomics of Life Span.</title>
        <authorList>
            <person name="Glass D."/>
        </authorList>
    </citation>
    <scope>NUCLEOTIDE SEQUENCE</scope>
    <source>
        <strain evidence="5">SUZIE</strain>
        <tissue evidence="5">Muscle</tissue>
    </source>
</reference>
<dbReference type="FunFam" id="1.20.58.60:FF:000183">
    <property type="entry name" value="dystrophin isoform X2"/>
    <property type="match status" value="1"/>
</dbReference>
<dbReference type="FunFam" id="1.20.58.60:FF:000075">
    <property type="entry name" value="utrophin isoform X1"/>
    <property type="match status" value="1"/>
</dbReference>
<dbReference type="CDD" id="cd00176">
    <property type="entry name" value="SPEC"/>
    <property type="match status" value="4"/>
</dbReference>
<dbReference type="InterPro" id="IPR002017">
    <property type="entry name" value="Spectrin_repeat"/>
</dbReference>
<dbReference type="Pfam" id="PF00435">
    <property type="entry name" value="Spectrin"/>
    <property type="match status" value="7"/>
</dbReference>
<dbReference type="EMBL" id="JAATJV010384944">
    <property type="protein sequence ID" value="MBZ3883031.1"/>
    <property type="molecule type" value="Genomic_DNA"/>
</dbReference>
<comment type="caution">
    <text evidence="5">The sequence shown here is derived from an EMBL/GenBank/DDBJ whole genome shotgun (WGS) entry which is preliminary data.</text>
</comment>
<dbReference type="GO" id="GO:0005737">
    <property type="term" value="C:cytoplasm"/>
    <property type="evidence" value="ECO:0007669"/>
    <property type="project" value="UniProtKB-ARBA"/>
</dbReference>
<dbReference type="FunFam" id="1.20.58.60:FF:000102">
    <property type="entry name" value="utrophin isoform X2"/>
    <property type="match status" value="1"/>
</dbReference>
<keyword evidence="1" id="KW-0677">Repeat</keyword>
<dbReference type="PANTHER" id="PTHR11915">
    <property type="entry name" value="SPECTRIN/FILAMIN RELATED CYTOSKELETAL PROTEIN"/>
    <property type="match status" value="1"/>
</dbReference>
<organism evidence="5 6">
    <name type="scientific">Sciurus carolinensis</name>
    <name type="common">Eastern gray squirrel</name>
    <dbReference type="NCBI Taxonomy" id="30640"/>
    <lineage>
        <taxon>Eukaryota</taxon>
        <taxon>Metazoa</taxon>
        <taxon>Chordata</taxon>
        <taxon>Craniata</taxon>
        <taxon>Vertebrata</taxon>
        <taxon>Euteleostomi</taxon>
        <taxon>Mammalia</taxon>
        <taxon>Eutheria</taxon>
        <taxon>Euarchontoglires</taxon>
        <taxon>Glires</taxon>
        <taxon>Rodentia</taxon>
        <taxon>Sciuromorpha</taxon>
        <taxon>Sciuridae</taxon>
        <taxon>Sciurinae</taxon>
        <taxon>Sciurini</taxon>
        <taxon>Sciurus</taxon>
    </lineage>
</organism>
<keyword evidence="6" id="KW-1185">Reference proteome</keyword>
<feature type="coiled-coil region" evidence="3">
    <location>
        <begin position="919"/>
        <end position="949"/>
    </location>
</feature>
<evidence type="ECO:0000256" key="2">
    <source>
        <dbReference type="ARBA" id="ARBA00023203"/>
    </source>
</evidence>
<proteinExistence type="predicted"/>
<dbReference type="InterPro" id="IPR018159">
    <property type="entry name" value="Spectrin/alpha-actinin"/>
</dbReference>
<dbReference type="SMART" id="SM00150">
    <property type="entry name" value="SPEC"/>
    <property type="match status" value="8"/>
</dbReference>
<dbReference type="AlphaFoldDB" id="A0AA41N3J0"/>
<evidence type="ECO:0000256" key="1">
    <source>
        <dbReference type="ARBA" id="ARBA00022737"/>
    </source>
</evidence>